<dbReference type="InterPro" id="IPR036390">
    <property type="entry name" value="WH_DNA-bd_sf"/>
</dbReference>
<evidence type="ECO:0008006" key="12">
    <source>
        <dbReference type="Google" id="ProtNLM"/>
    </source>
</evidence>
<dbReference type="GO" id="GO:1900376">
    <property type="term" value="P:regulation of secondary metabolite biosynthetic process"/>
    <property type="evidence" value="ECO:0007669"/>
    <property type="project" value="TreeGrafter"/>
</dbReference>
<dbReference type="PANTHER" id="PTHR33202:SF2">
    <property type="entry name" value="FERRIC UPTAKE REGULATION PROTEIN"/>
    <property type="match status" value="1"/>
</dbReference>
<keyword evidence="5" id="KW-0678">Repressor</keyword>
<keyword evidence="8" id="KW-0805">Transcription regulation</keyword>
<keyword evidence="4" id="KW-0963">Cytoplasm</keyword>
<dbReference type="AlphaFoldDB" id="A0A381RVQ1"/>
<proteinExistence type="inferred from homology"/>
<dbReference type="GO" id="GO:0000976">
    <property type="term" value="F:transcription cis-regulatory region binding"/>
    <property type="evidence" value="ECO:0007669"/>
    <property type="project" value="TreeGrafter"/>
</dbReference>
<dbReference type="Gene3D" id="3.30.1490.190">
    <property type="match status" value="1"/>
</dbReference>
<evidence type="ECO:0000256" key="8">
    <source>
        <dbReference type="ARBA" id="ARBA00023015"/>
    </source>
</evidence>
<dbReference type="SUPFAM" id="SSF46785">
    <property type="entry name" value="Winged helix' DNA-binding domain"/>
    <property type="match status" value="1"/>
</dbReference>
<evidence type="ECO:0000256" key="7">
    <source>
        <dbReference type="ARBA" id="ARBA00022833"/>
    </source>
</evidence>
<dbReference type="GO" id="GO:0003700">
    <property type="term" value="F:DNA-binding transcription factor activity"/>
    <property type="evidence" value="ECO:0007669"/>
    <property type="project" value="InterPro"/>
</dbReference>
<dbReference type="CDD" id="cd07153">
    <property type="entry name" value="Fur_like"/>
    <property type="match status" value="1"/>
</dbReference>
<dbReference type="GO" id="GO:0045892">
    <property type="term" value="P:negative regulation of DNA-templated transcription"/>
    <property type="evidence" value="ECO:0007669"/>
    <property type="project" value="TreeGrafter"/>
</dbReference>
<evidence type="ECO:0000256" key="3">
    <source>
        <dbReference type="ARBA" id="ARBA00011738"/>
    </source>
</evidence>
<accession>A0A381RVQ1</accession>
<dbReference type="EMBL" id="UINC01002367">
    <property type="protein sequence ID" value="SUZ95926.1"/>
    <property type="molecule type" value="Genomic_DNA"/>
</dbReference>
<sequence length="144" mass="17322">MNNTDTLKQILHKENLRYTQQRQEVWDEICTSDKHQDAENIYNSLRKRQINVSRATVYRTIHVLVKNNLVRRLNLDDGRSRFENKIGIEHHDHIVCLNCRKIIEFMDETIEKRQTQIVKEQGFEIVRHVHQLFGRCLDEKCPNK</sequence>
<dbReference type="GO" id="GO:0008270">
    <property type="term" value="F:zinc ion binding"/>
    <property type="evidence" value="ECO:0007669"/>
    <property type="project" value="TreeGrafter"/>
</dbReference>
<keyword evidence="9" id="KW-0238">DNA-binding</keyword>
<comment type="subcellular location">
    <subcellularLocation>
        <location evidence="1">Cytoplasm</location>
    </subcellularLocation>
</comment>
<evidence type="ECO:0000256" key="5">
    <source>
        <dbReference type="ARBA" id="ARBA00022491"/>
    </source>
</evidence>
<keyword evidence="6" id="KW-0479">Metal-binding</keyword>
<keyword evidence="7" id="KW-0862">Zinc</keyword>
<dbReference type="InterPro" id="IPR002481">
    <property type="entry name" value="FUR"/>
</dbReference>
<evidence type="ECO:0000256" key="2">
    <source>
        <dbReference type="ARBA" id="ARBA00007957"/>
    </source>
</evidence>
<comment type="similarity">
    <text evidence="2">Belongs to the Fur family.</text>
</comment>
<dbReference type="GO" id="GO:0005829">
    <property type="term" value="C:cytosol"/>
    <property type="evidence" value="ECO:0007669"/>
    <property type="project" value="TreeGrafter"/>
</dbReference>
<evidence type="ECO:0000313" key="11">
    <source>
        <dbReference type="EMBL" id="SUZ95926.1"/>
    </source>
</evidence>
<evidence type="ECO:0000256" key="10">
    <source>
        <dbReference type="ARBA" id="ARBA00023163"/>
    </source>
</evidence>
<protein>
    <recommendedName>
        <fullName evidence="12">Ferric uptake regulation protein</fullName>
    </recommendedName>
</protein>
<evidence type="ECO:0000256" key="1">
    <source>
        <dbReference type="ARBA" id="ARBA00004496"/>
    </source>
</evidence>
<dbReference type="Gene3D" id="1.10.10.10">
    <property type="entry name" value="Winged helix-like DNA-binding domain superfamily/Winged helix DNA-binding domain"/>
    <property type="match status" value="1"/>
</dbReference>
<gene>
    <name evidence="11" type="ORF">METZ01_LOCUS48780</name>
</gene>
<organism evidence="11">
    <name type="scientific">marine metagenome</name>
    <dbReference type="NCBI Taxonomy" id="408172"/>
    <lineage>
        <taxon>unclassified sequences</taxon>
        <taxon>metagenomes</taxon>
        <taxon>ecological metagenomes</taxon>
    </lineage>
</organism>
<evidence type="ECO:0000256" key="4">
    <source>
        <dbReference type="ARBA" id="ARBA00022490"/>
    </source>
</evidence>
<name>A0A381RVQ1_9ZZZZ</name>
<reference evidence="11" key="1">
    <citation type="submission" date="2018-05" db="EMBL/GenBank/DDBJ databases">
        <authorList>
            <person name="Lanie J.A."/>
            <person name="Ng W.-L."/>
            <person name="Kazmierczak K.M."/>
            <person name="Andrzejewski T.M."/>
            <person name="Davidsen T.M."/>
            <person name="Wayne K.J."/>
            <person name="Tettelin H."/>
            <person name="Glass J.I."/>
            <person name="Rusch D."/>
            <person name="Podicherti R."/>
            <person name="Tsui H.-C.T."/>
            <person name="Winkler M.E."/>
        </authorList>
    </citation>
    <scope>NUCLEOTIDE SEQUENCE</scope>
</reference>
<evidence type="ECO:0000256" key="9">
    <source>
        <dbReference type="ARBA" id="ARBA00023125"/>
    </source>
</evidence>
<evidence type="ECO:0000256" key="6">
    <source>
        <dbReference type="ARBA" id="ARBA00022723"/>
    </source>
</evidence>
<dbReference type="InterPro" id="IPR036388">
    <property type="entry name" value="WH-like_DNA-bd_sf"/>
</dbReference>
<dbReference type="PANTHER" id="PTHR33202">
    <property type="entry name" value="ZINC UPTAKE REGULATION PROTEIN"/>
    <property type="match status" value="1"/>
</dbReference>
<keyword evidence="10" id="KW-0804">Transcription</keyword>
<dbReference type="Pfam" id="PF01475">
    <property type="entry name" value="FUR"/>
    <property type="match status" value="1"/>
</dbReference>
<dbReference type="InterPro" id="IPR043135">
    <property type="entry name" value="Fur_C"/>
</dbReference>
<comment type="subunit">
    <text evidence="3">Homodimer.</text>
</comment>